<dbReference type="PRINTS" id="PR00080">
    <property type="entry name" value="SDRFAMILY"/>
</dbReference>
<keyword evidence="3" id="KW-1185">Reference proteome</keyword>
<dbReference type="InterPro" id="IPR050259">
    <property type="entry name" value="SDR"/>
</dbReference>
<reference evidence="2" key="1">
    <citation type="submission" date="2022-11" db="EMBL/GenBank/DDBJ databases">
        <title>Biodiversity and phylogenetic relationships of bacteria.</title>
        <authorList>
            <person name="Machado R.A.R."/>
            <person name="Bhat A."/>
            <person name="Loulou A."/>
            <person name="Kallel S."/>
        </authorList>
    </citation>
    <scope>NUCLEOTIDE SEQUENCE</scope>
    <source>
        <strain evidence="2">K-TC2</strain>
    </source>
</reference>
<evidence type="ECO:0000313" key="3">
    <source>
        <dbReference type="Proteomes" id="UP001144805"/>
    </source>
</evidence>
<dbReference type="RefSeq" id="WP_266340941.1">
    <property type="nucleotide sequence ID" value="NZ_JAPKNK010000013.1"/>
</dbReference>
<dbReference type="InterPro" id="IPR002347">
    <property type="entry name" value="SDR_fam"/>
</dbReference>
<comment type="similarity">
    <text evidence="1">Belongs to the short-chain dehydrogenases/reductases (SDR) family.</text>
</comment>
<dbReference type="FunFam" id="3.40.50.720:FF:000084">
    <property type="entry name" value="Short-chain dehydrogenase reductase"/>
    <property type="match status" value="1"/>
</dbReference>
<dbReference type="Proteomes" id="UP001144805">
    <property type="component" value="Unassembled WGS sequence"/>
</dbReference>
<dbReference type="Pfam" id="PF13561">
    <property type="entry name" value="adh_short_C2"/>
    <property type="match status" value="1"/>
</dbReference>
<proteinExistence type="inferred from homology"/>
<evidence type="ECO:0000256" key="1">
    <source>
        <dbReference type="ARBA" id="ARBA00006484"/>
    </source>
</evidence>
<organism evidence="2 3">
    <name type="scientific">Kaistia nematophila</name>
    <dbReference type="NCBI Taxonomy" id="2994654"/>
    <lineage>
        <taxon>Bacteria</taxon>
        <taxon>Pseudomonadati</taxon>
        <taxon>Pseudomonadota</taxon>
        <taxon>Alphaproteobacteria</taxon>
        <taxon>Hyphomicrobiales</taxon>
        <taxon>Kaistiaceae</taxon>
        <taxon>Kaistia</taxon>
    </lineage>
</organism>
<dbReference type="InterPro" id="IPR036291">
    <property type="entry name" value="NAD(P)-bd_dom_sf"/>
</dbReference>
<dbReference type="PANTHER" id="PTHR42879:SF2">
    <property type="entry name" value="3-OXOACYL-[ACYL-CARRIER-PROTEIN] REDUCTASE FABG"/>
    <property type="match status" value="1"/>
</dbReference>
<dbReference type="EMBL" id="JAPKNK010000013">
    <property type="protein sequence ID" value="MCX5571983.1"/>
    <property type="molecule type" value="Genomic_DNA"/>
</dbReference>
<dbReference type="NCBIfam" id="NF005559">
    <property type="entry name" value="PRK07231.1"/>
    <property type="match status" value="1"/>
</dbReference>
<evidence type="ECO:0000313" key="2">
    <source>
        <dbReference type="EMBL" id="MCX5571983.1"/>
    </source>
</evidence>
<gene>
    <name evidence="2" type="ORF">OSH07_22470</name>
</gene>
<dbReference type="Gene3D" id="3.40.50.720">
    <property type="entry name" value="NAD(P)-binding Rossmann-like Domain"/>
    <property type="match status" value="1"/>
</dbReference>
<dbReference type="PRINTS" id="PR00081">
    <property type="entry name" value="GDHRDH"/>
</dbReference>
<protein>
    <submittedName>
        <fullName evidence="2">SDR family NAD(P)-dependent oxidoreductase</fullName>
    </submittedName>
</protein>
<sequence>MGLKDWFGLEGKRALVTGASRGLGREMALALAEAGADIIITGRTQETLDATVADIRALGRQAWGVMADMSEAVQCEAACKAILREYGPVDILINNVGNRIASMPIVEETLETWQQSLDMNLTSCFLGTRIFGAAMLERGQGGRIINIASMSGLIANRGIGGRDYETGKAAVIHFTRCAAADWAPHGVTVNAICPGLFMTDTNRSWNERRPDVIEAIVAHIPMGRPGNPPEIAPLAVYLASPAASYVTGAAYVIDGGYTLW</sequence>
<accession>A0A9X3IMW9</accession>
<dbReference type="AlphaFoldDB" id="A0A9X3IMW9"/>
<dbReference type="SUPFAM" id="SSF51735">
    <property type="entry name" value="NAD(P)-binding Rossmann-fold domains"/>
    <property type="match status" value="1"/>
</dbReference>
<dbReference type="PANTHER" id="PTHR42879">
    <property type="entry name" value="3-OXOACYL-(ACYL-CARRIER-PROTEIN) REDUCTASE"/>
    <property type="match status" value="1"/>
</dbReference>
<name>A0A9X3IMW9_9HYPH</name>
<comment type="caution">
    <text evidence="2">The sequence shown here is derived from an EMBL/GenBank/DDBJ whole genome shotgun (WGS) entry which is preliminary data.</text>
</comment>